<comment type="subcellular location">
    <subcellularLocation>
        <location evidence="1">Membrane</location>
        <topology evidence="1">Multi-pass membrane protein</topology>
    </subcellularLocation>
</comment>
<evidence type="ECO:0000256" key="6">
    <source>
        <dbReference type="ARBA" id="ARBA00022989"/>
    </source>
</evidence>
<evidence type="ECO:0000256" key="2">
    <source>
        <dbReference type="ARBA" id="ARBA00008873"/>
    </source>
</evidence>
<keyword evidence="3" id="KW-0813">Transport</keyword>
<feature type="domain" description="Cation efflux protein cytoplasmic" evidence="11">
    <location>
        <begin position="224"/>
        <end position="297"/>
    </location>
</feature>
<evidence type="ECO:0000256" key="7">
    <source>
        <dbReference type="ARBA" id="ARBA00023065"/>
    </source>
</evidence>
<evidence type="ECO:0000259" key="10">
    <source>
        <dbReference type="Pfam" id="PF01545"/>
    </source>
</evidence>
<feature type="transmembrane region" description="Helical" evidence="9">
    <location>
        <begin position="61"/>
        <end position="77"/>
    </location>
</feature>
<keyword evidence="8 9" id="KW-0472">Membrane</keyword>
<evidence type="ECO:0000313" key="12">
    <source>
        <dbReference type="EMBL" id="MFD2232522.1"/>
    </source>
</evidence>
<dbReference type="InterPro" id="IPR036837">
    <property type="entry name" value="Cation_efflux_CTD_sf"/>
</dbReference>
<dbReference type="EMBL" id="JBHUIY010000002">
    <property type="protein sequence ID" value="MFD2232522.1"/>
    <property type="molecule type" value="Genomic_DNA"/>
</dbReference>
<accession>A0ABW5C6L0</accession>
<feature type="domain" description="Cation efflux protein transmembrane" evidence="10">
    <location>
        <begin position="29"/>
        <end position="216"/>
    </location>
</feature>
<dbReference type="InterPro" id="IPR050681">
    <property type="entry name" value="CDF/SLC30A"/>
</dbReference>
<gene>
    <name evidence="12" type="ORF">ACFSNB_01760</name>
</gene>
<name>A0ABW5C6L0_9PROT</name>
<dbReference type="InterPro" id="IPR002524">
    <property type="entry name" value="Cation_efflux"/>
</dbReference>
<evidence type="ECO:0000313" key="13">
    <source>
        <dbReference type="Proteomes" id="UP001597296"/>
    </source>
</evidence>
<keyword evidence="5" id="KW-0864">Zinc transport</keyword>
<dbReference type="InterPro" id="IPR027470">
    <property type="entry name" value="Cation_efflux_CTD"/>
</dbReference>
<evidence type="ECO:0000256" key="3">
    <source>
        <dbReference type="ARBA" id="ARBA00022448"/>
    </source>
</evidence>
<feature type="transmembrane region" description="Helical" evidence="9">
    <location>
        <begin position="161"/>
        <end position="184"/>
    </location>
</feature>
<keyword evidence="5" id="KW-0862">Zinc</keyword>
<evidence type="ECO:0000256" key="5">
    <source>
        <dbReference type="ARBA" id="ARBA00022906"/>
    </source>
</evidence>
<dbReference type="RefSeq" id="WP_377313900.1">
    <property type="nucleotide sequence ID" value="NZ_JBHUIY010000002.1"/>
</dbReference>
<evidence type="ECO:0000256" key="1">
    <source>
        <dbReference type="ARBA" id="ARBA00004141"/>
    </source>
</evidence>
<dbReference type="Proteomes" id="UP001597296">
    <property type="component" value="Unassembled WGS sequence"/>
</dbReference>
<organism evidence="12 13">
    <name type="scientific">Phaeospirillum tilakii</name>
    <dbReference type="NCBI Taxonomy" id="741673"/>
    <lineage>
        <taxon>Bacteria</taxon>
        <taxon>Pseudomonadati</taxon>
        <taxon>Pseudomonadota</taxon>
        <taxon>Alphaproteobacteria</taxon>
        <taxon>Rhodospirillales</taxon>
        <taxon>Rhodospirillaceae</taxon>
        <taxon>Phaeospirillum</taxon>
    </lineage>
</organism>
<dbReference type="SUPFAM" id="SSF161111">
    <property type="entry name" value="Cation efflux protein transmembrane domain-like"/>
    <property type="match status" value="1"/>
</dbReference>
<feature type="transmembrane region" description="Helical" evidence="9">
    <location>
        <begin position="31"/>
        <end position="55"/>
    </location>
</feature>
<reference evidence="13" key="1">
    <citation type="journal article" date="2019" name="Int. J. Syst. Evol. Microbiol.">
        <title>The Global Catalogue of Microorganisms (GCM) 10K type strain sequencing project: providing services to taxonomists for standard genome sequencing and annotation.</title>
        <authorList>
            <consortium name="The Broad Institute Genomics Platform"/>
            <consortium name="The Broad Institute Genome Sequencing Center for Infectious Disease"/>
            <person name="Wu L."/>
            <person name="Ma J."/>
        </authorList>
    </citation>
    <scope>NUCLEOTIDE SEQUENCE [LARGE SCALE GENOMIC DNA]</scope>
    <source>
        <strain evidence="13">KCTC 15012</strain>
    </source>
</reference>
<dbReference type="Gene3D" id="1.20.1510.10">
    <property type="entry name" value="Cation efflux protein transmembrane domain"/>
    <property type="match status" value="1"/>
</dbReference>
<protein>
    <submittedName>
        <fullName evidence="12">Cation diffusion facilitator family transporter</fullName>
    </submittedName>
</protein>
<feature type="transmembrane region" description="Helical" evidence="9">
    <location>
        <begin position="190"/>
        <end position="211"/>
    </location>
</feature>
<evidence type="ECO:0000256" key="8">
    <source>
        <dbReference type="ARBA" id="ARBA00023136"/>
    </source>
</evidence>
<keyword evidence="4 9" id="KW-0812">Transmembrane</keyword>
<dbReference type="Pfam" id="PF16916">
    <property type="entry name" value="ZT_dimer"/>
    <property type="match status" value="1"/>
</dbReference>
<proteinExistence type="inferred from homology"/>
<evidence type="ECO:0000256" key="4">
    <source>
        <dbReference type="ARBA" id="ARBA00022692"/>
    </source>
</evidence>
<comment type="caution">
    <text evidence="12">The sequence shown here is derived from an EMBL/GenBank/DDBJ whole genome shotgun (WGS) entry which is preliminary data.</text>
</comment>
<comment type="similarity">
    <text evidence="2">Belongs to the cation diffusion facilitator (CDF) transporter (TC 2.A.4) family. SLC30A subfamily.</text>
</comment>
<dbReference type="Pfam" id="PF01545">
    <property type="entry name" value="Cation_efflux"/>
    <property type="match status" value="1"/>
</dbReference>
<feature type="transmembrane region" description="Helical" evidence="9">
    <location>
        <begin position="128"/>
        <end position="149"/>
    </location>
</feature>
<dbReference type="PANTHER" id="PTHR11562:SF17">
    <property type="entry name" value="RE54080P-RELATED"/>
    <property type="match status" value="1"/>
</dbReference>
<evidence type="ECO:0000256" key="9">
    <source>
        <dbReference type="SAM" id="Phobius"/>
    </source>
</evidence>
<keyword evidence="13" id="KW-1185">Reference proteome</keyword>
<dbReference type="PANTHER" id="PTHR11562">
    <property type="entry name" value="CATION EFFLUX PROTEIN/ ZINC TRANSPORTER"/>
    <property type="match status" value="1"/>
</dbReference>
<dbReference type="NCBIfam" id="TIGR01297">
    <property type="entry name" value="CDF"/>
    <property type="match status" value="1"/>
</dbReference>
<feature type="transmembrane region" description="Helical" evidence="9">
    <location>
        <begin position="89"/>
        <end position="113"/>
    </location>
</feature>
<dbReference type="InterPro" id="IPR058533">
    <property type="entry name" value="Cation_efflux_TM"/>
</dbReference>
<dbReference type="SUPFAM" id="SSF160240">
    <property type="entry name" value="Cation efflux protein cytoplasmic domain-like"/>
    <property type="match status" value="1"/>
</dbReference>
<dbReference type="InterPro" id="IPR027469">
    <property type="entry name" value="Cation_efflux_TMD_sf"/>
</dbReference>
<keyword evidence="7" id="KW-0406">Ion transport</keyword>
<sequence>MAHRHDGHHHDHHHDHPVPGAGHDRAFQIGIGLNVAFVVIEVAAGFLADSLALLADAGHNLADVAGLLLAWAAILLARRRPTGRLTYGLGRGTILAALTNAALLLAGLGAIAWEAVRRLLGEPMTVETGLVMAVAAAGVLVNGATALLFRSGAKGDLNLRGAFLHMAADAGISAGVILAAGLIALTGWGWIDPITSLAIVAIIAIGTWGLFRDSLDLALDAVPAGIDRAEVESFLESRPGVSALHDLHIWPLSTSTVALTAHLVMPEGGGGDGFLLGIAAELKAHFGIDHATLQVEHDSHDCPLVSVHARA</sequence>
<evidence type="ECO:0000259" key="11">
    <source>
        <dbReference type="Pfam" id="PF16916"/>
    </source>
</evidence>
<keyword evidence="6 9" id="KW-1133">Transmembrane helix</keyword>